<proteinExistence type="predicted"/>
<keyword evidence="3" id="KW-1185">Reference proteome</keyword>
<gene>
    <name evidence="2" type="ORF">MES5069_150057</name>
</gene>
<feature type="compositionally biased region" description="Polar residues" evidence="1">
    <location>
        <begin position="65"/>
        <end position="76"/>
    </location>
</feature>
<comment type="caution">
    <text evidence="2">The sequence shown here is derived from an EMBL/GenBank/DDBJ whole genome shotgun (WGS) entry which is preliminary data.</text>
</comment>
<reference evidence="2 3" key="1">
    <citation type="submission" date="2022-03" db="EMBL/GenBank/DDBJ databases">
        <authorList>
            <person name="Brunel B."/>
        </authorList>
    </citation>
    <scope>NUCLEOTIDE SEQUENCE [LARGE SCALE GENOMIC DNA]</scope>
    <source>
        <strain evidence="2">STM5069sample</strain>
    </source>
</reference>
<protein>
    <submittedName>
        <fullName evidence="2">Uncharacterized protein</fullName>
    </submittedName>
</protein>
<accession>A0ABN8JFE9</accession>
<organism evidence="2 3">
    <name type="scientific">Mesorhizobium escarrei</name>
    <dbReference type="NCBI Taxonomy" id="666018"/>
    <lineage>
        <taxon>Bacteria</taxon>
        <taxon>Pseudomonadati</taxon>
        <taxon>Pseudomonadota</taxon>
        <taxon>Alphaproteobacteria</taxon>
        <taxon>Hyphomicrobiales</taxon>
        <taxon>Phyllobacteriaceae</taxon>
        <taxon>Mesorhizobium</taxon>
    </lineage>
</organism>
<feature type="region of interest" description="Disordered" evidence="1">
    <location>
        <begin position="55"/>
        <end position="83"/>
    </location>
</feature>
<name>A0ABN8JFE9_9HYPH</name>
<evidence type="ECO:0000313" key="3">
    <source>
        <dbReference type="Proteomes" id="UP001153050"/>
    </source>
</evidence>
<evidence type="ECO:0000256" key="1">
    <source>
        <dbReference type="SAM" id="MobiDB-lite"/>
    </source>
</evidence>
<dbReference type="Proteomes" id="UP001153050">
    <property type="component" value="Unassembled WGS sequence"/>
</dbReference>
<sequence>MMPWAAPITAIWTGFCGLVIGGKILCLALAPPSYHFNDAALHRFLTRLPEDGPGLEERNIRKSACRNSLSRPNQTFRRPAKAG</sequence>
<dbReference type="EMBL" id="CAKXZT010000057">
    <property type="protein sequence ID" value="CAH2396846.1"/>
    <property type="molecule type" value="Genomic_DNA"/>
</dbReference>
<evidence type="ECO:0000313" key="2">
    <source>
        <dbReference type="EMBL" id="CAH2396846.1"/>
    </source>
</evidence>